<dbReference type="Pfam" id="PF21057">
    <property type="entry name" value="Hikeshi-like_C"/>
    <property type="match status" value="1"/>
</dbReference>
<dbReference type="RefSeq" id="XP_028469587.1">
    <property type="nucleotide sequence ID" value="XM_028610041.1"/>
</dbReference>
<dbReference type="GO" id="GO:0005634">
    <property type="term" value="C:nucleus"/>
    <property type="evidence" value="ECO:0007669"/>
    <property type="project" value="TreeGrafter"/>
</dbReference>
<dbReference type="PANTHER" id="PTHR12925:SF0">
    <property type="entry name" value="PROTEIN HIKESHI"/>
    <property type="match status" value="1"/>
</dbReference>
<reference evidence="4 5" key="1">
    <citation type="journal article" date="2018" name="Mol. Ecol.">
        <title>The obligate alkalophilic soda-lake fungus Sodiomyces alkalinus has shifted to a protein diet.</title>
        <authorList>
            <person name="Grum-Grzhimaylo A.A."/>
            <person name="Falkoski D.L."/>
            <person name="van den Heuvel J."/>
            <person name="Valero-Jimenez C.A."/>
            <person name="Min B."/>
            <person name="Choi I.G."/>
            <person name="Lipzen A."/>
            <person name="Daum C.G."/>
            <person name="Aanen D.K."/>
            <person name="Tsang A."/>
            <person name="Henrissat B."/>
            <person name="Bilanenko E.N."/>
            <person name="de Vries R.P."/>
            <person name="van Kan J.A.L."/>
            <person name="Grigoriev I.V."/>
            <person name="Debets A.J.M."/>
        </authorList>
    </citation>
    <scope>NUCLEOTIDE SEQUENCE [LARGE SCALE GENOMIC DNA]</scope>
    <source>
        <strain evidence="4 5">F11</strain>
    </source>
</reference>
<dbReference type="InterPro" id="IPR048364">
    <property type="entry name" value="Hikeshi-like_C"/>
</dbReference>
<dbReference type="PANTHER" id="PTHR12925">
    <property type="entry name" value="HIKESHI FAMILY MEMBER"/>
    <property type="match status" value="1"/>
</dbReference>
<evidence type="ECO:0000259" key="2">
    <source>
        <dbReference type="Pfam" id="PF05603"/>
    </source>
</evidence>
<organism evidence="4 5">
    <name type="scientific">Sodiomyces alkalinus (strain CBS 110278 / VKM F-3762 / F11)</name>
    <name type="common">Alkaliphilic filamentous fungus</name>
    <dbReference type="NCBI Taxonomy" id="1314773"/>
    <lineage>
        <taxon>Eukaryota</taxon>
        <taxon>Fungi</taxon>
        <taxon>Dikarya</taxon>
        <taxon>Ascomycota</taxon>
        <taxon>Pezizomycotina</taxon>
        <taxon>Sordariomycetes</taxon>
        <taxon>Hypocreomycetidae</taxon>
        <taxon>Glomerellales</taxon>
        <taxon>Plectosphaerellaceae</taxon>
        <taxon>Sodiomyces</taxon>
    </lineage>
</organism>
<protein>
    <submittedName>
        <fullName evidence="4">Uncharacterized protein</fullName>
    </submittedName>
</protein>
<evidence type="ECO:0000313" key="4">
    <source>
        <dbReference type="EMBL" id="ROT41781.1"/>
    </source>
</evidence>
<dbReference type="InterPro" id="IPR031318">
    <property type="entry name" value="OPI10"/>
</dbReference>
<dbReference type="Pfam" id="PF05603">
    <property type="entry name" value="Hikeshi-like_N"/>
    <property type="match status" value="1"/>
</dbReference>
<comment type="similarity">
    <text evidence="1">Belongs to the OPI10 family.</text>
</comment>
<accession>A0A3N2Q4T9</accession>
<name>A0A3N2Q4T9_SODAK</name>
<gene>
    <name evidence="4" type="ORF">SODALDRAFT_325971</name>
</gene>
<feature type="domain" description="Hikeshi-like C-terminal" evidence="3">
    <location>
        <begin position="144"/>
        <end position="200"/>
    </location>
</feature>
<evidence type="ECO:0000259" key="3">
    <source>
        <dbReference type="Pfam" id="PF21057"/>
    </source>
</evidence>
<dbReference type="EMBL" id="ML119051">
    <property type="protein sequence ID" value="ROT41781.1"/>
    <property type="molecule type" value="Genomic_DNA"/>
</dbReference>
<dbReference type="OrthoDB" id="10248398at2759"/>
<dbReference type="GO" id="GO:0005829">
    <property type="term" value="C:cytosol"/>
    <property type="evidence" value="ECO:0007669"/>
    <property type="project" value="TreeGrafter"/>
</dbReference>
<evidence type="ECO:0000256" key="1">
    <source>
        <dbReference type="ARBA" id="ARBA00006623"/>
    </source>
</evidence>
<proteinExistence type="inferred from homology"/>
<feature type="domain" description="Hikeshi-like N-terminal" evidence="2">
    <location>
        <begin position="9"/>
        <end position="135"/>
    </location>
</feature>
<sequence>MSNQLFGIIPAGHPVVTEPVSSPSEVSAVYTISTARPVSHIVVFMLPGVALPPDTAAAIYFAPAVTSPTATGAVPDFRFLGGVGPGKESAIFKIKPGAAGSSGDGTTLASPNNFMIAISIEEAGSVASRIQAKASESVDRAVPSTTLLAQRIIQNAFNFLSGFSGTIGHGGVEVVPLKAFQEWWKKFEARVRSDPGFLERQQD</sequence>
<dbReference type="GO" id="GO:0061608">
    <property type="term" value="F:nuclear import signal receptor activity"/>
    <property type="evidence" value="ECO:0007669"/>
    <property type="project" value="TreeGrafter"/>
</dbReference>
<dbReference type="InterPro" id="IPR008493">
    <property type="entry name" value="Hikeshi-like_N"/>
</dbReference>
<dbReference type="Proteomes" id="UP000272025">
    <property type="component" value="Unassembled WGS sequence"/>
</dbReference>
<dbReference type="GeneID" id="39578519"/>
<dbReference type="STRING" id="1314773.A0A3N2Q4T9"/>
<dbReference type="AlphaFoldDB" id="A0A3N2Q4T9"/>
<dbReference type="GO" id="GO:0006606">
    <property type="term" value="P:protein import into nucleus"/>
    <property type="evidence" value="ECO:0007669"/>
    <property type="project" value="TreeGrafter"/>
</dbReference>
<evidence type="ECO:0000313" key="5">
    <source>
        <dbReference type="Proteomes" id="UP000272025"/>
    </source>
</evidence>
<keyword evidence="5" id="KW-1185">Reference proteome</keyword>